<dbReference type="InterPro" id="IPR029044">
    <property type="entry name" value="Nucleotide-diphossugar_trans"/>
</dbReference>
<dbReference type="Gene3D" id="3.90.550.10">
    <property type="entry name" value="Spore Coat Polysaccharide Biosynthesis Protein SpsA, Chain A"/>
    <property type="match status" value="1"/>
</dbReference>
<comment type="caution">
    <text evidence="1">The sequence shown here is derived from an EMBL/GenBank/DDBJ whole genome shotgun (WGS) entry which is preliminary data.</text>
</comment>
<dbReference type="InterPro" id="IPR050834">
    <property type="entry name" value="Glycosyltransf_2"/>
</dbReference>
<evidence type="ECO:0008006" key="3">
    <source>
        <dbReference type="Google" id="ProtNLM"/>
    </source>
</evidence>
<dbReference type="SUPFAM" id="SSF53448">
    <property type="entry name" value="Nucleotide-diphospho-sugar transferases"/>
    <property type="match status" value="1"/>
</dbReference>
<dbReference type="PANTHER" id="PTHR43685">
    <property type="entry name" value="GLYCOSYLTRANSFERASE"/>
    <property type="match status" value="1"/>
</dbReference>
<gene>
    <name evidence="1" type="ORF">A3A77_03350</name>
</gene>
<reference evidence="1 2" key="1">
    <citation type="journal article" date="2016" name="Nat. Commun.">
        <title>Thousands of microbial genomes shed light on interconnected biogeochemical processes in an aquifer system.</title>
        <authorList>
            <person name="Anantharaman K."/>
            <person name="Brown C.T."/>
            <person name="Hug L.A."/>
            <person name="Sharon I."/>
            <person name="Castelle C.J."/>
            <person name="Probst A.J."/>
            <person name="Thomas B.C."/>
            <person name="Singh A."/>
            <person name="Wilkins M.J."/>
            <person name="Karaoz U."/>
            <person name="Brodie E.L."/>
            <person name="Williams K.H."/>
            <person name="Hubbard S.S."/>
            <person name="Banfield J.F."/>
        </authorList>
    </citation>
    <scope>NUCLEOTIDE SEQUENCE [LARGE SCALE GENOMIC DNA]</scope>
</reference>
<dbReference type="EMBL" id="MHCC01000004">
    <property type="protein sequence ID" value="OGY14006.1"/>
    <property type="molecule type" value="Genomic_DNA"/>
</dbReference>
<accession>A0A1G1VFE7</accession>
<dbReference type="AlphaFoldDB" id="A0A1G1VFE7"/>
<evidence type="ECO:0000313" key="1">
    <source>
        <dbReference type="EMBL" id="OGY14006.1"/>
    </source>
</evidence>
<proteinExistence type="predicted"/>
<evidence type="ECO:0000313" key="2">
    <source>
        <dbReference type="Proteomes" id="UP000178659"/>
    </source>
</evidence>
<dbReference type="PANTHER" id="PTHR43685:SF2">
    <property type="entry name" value="GLYCOSYLTRANSFERASE 2-LIKE DOMAIN-CONTAINING PROTEIN"/>
    <property type="match status" value="1"/>
</dbReference>
<name>A0A1G1VFE7_9BACT</name>
<protein>
    <recommendedName>
        <fullName evidence="3">Glycosyltransferase 2-like domain-containing protein</fullName>
    </recommendedName>
</protein>
<organism evidence="1 2">
    <name type="scientific">Candidatus Blackburnbacteria bacterium RIFCSPLOWO2_01_FULL_40_20</name>
    <dbReference type="NCBI Taxonomy" id="1797519"/>
    <lineage>
        <taxon>Bacteria</taxon>
        <taxon>Candidatus Blackburniibacteriota</taxon>
    </lineage>
</organism>
<dbReference type="Proteomes" id="UP000178659">
    <property type="component" value="Unassembled WGS sequence"/>
</dbReference>
<sequence>MPKSISCYPFIVQEFGARHERWTPLGGGVRNFLVYNNCCGAALFRRRCWEEGGGFDEKLKEGHEDWDFWISVTSKGWLVHTINEPLYYYRISYDSRNFKNNKRHAEHVRNLVKKHKEIYIKYIEEVVYLEEVARRNAYEVENSEAYKIGKVLIKPLSFLKKIIILK</sequence>